<organism evidence="4 5">
    <name type="scientific">Etheostoma spectabile</name>
    <name type="common">orangethroat darter</name>
    <dbReference type="NCBI Taxonomy" id="54343"/>
    <lineage>
        <taxon>Eukaryota</taxon>
        <taxon>Metazoa</taxon>
        <taxon>Chordata</taxon>
        <taxon>Craniata</taxon>
        <taxon>Vertebrata</taxon>
        <taxon>Euteleostomi</taxon>
        <taxon>Actinopterygii</taxon>
        <taxon>Neopterygii</taxon>
        <taxon>Teleostei</taxon>
        <taxon>Neoteleostei</taxon>
        <taxon>Acanthomorphata</taxon>
        <taxon>Eupercaria</taxon>
        <taxon>Perciformes</taxon>
        <taxon>Percoidei</taxon>
        <taxon>Percidae</taxon>
        <taxon>Etheostomatinae</taxon>
        <taxon>Etheostoma</taxon>
    </lineage>
</organism>
<feature type="region of interest" description="Disordered" evidence="1">
    <location>
        <begin position="84"/>
        <end position="157"/>
    </location>
</feature>
<evidence type="ECO:0000256" key="1">
    <source>
        <dbReference type="SAM" id="MobiDB-lite"/>
    </source>
</evidence>
<dbReference type="AlphaFoldDB" id="A0A5J5DA07"/>
<feature type="non-terminal residue" evidence="4">
    <location>
        <position position="1"/>
    </location>
</feature>
<feature type="compositionally biased region" description="Gly residues" evidence="1">
    <location>
        <begin position="137"/>
        <end position="146"/>
    </location>
</feature>
<feature type="compositionally biased region" description="Basic and acidic residues" evidence="1">
    <location>
        <begin position="120"/>
        <end position="136"/>
    </location>
</feature>
<evidence type="ECO:0000313" key="5">
    <source>
        <dbReference type="Proteomes" id="UP000327493"/>
    </source>
</evidence>
<dbReference type="InterPro" id="IPR032763">
    <property type="entry name" value="RIC3_N"/>
</dbReference>
<keyword evidence="5" id="KW-1185">Reference proteome</keyword>
<keyword evidence="2" id="KW-0812">Transmembrane</keyword>
<name>A0A5J5DA07_9PERO</name>
<dbReference type="EMBL" id="VOFY01000008">
    <property type="protein sequence ID" value="KAA8590329.1"/>
    <property type="molecule type" value="Genomic_DNA"/>
</dbReference>
<feature type="compositionally biased region" description="Pro residues" evidence="1">
    <location>
        <begin position="10"/>
        <end position="21"/>
    </location>
</feature>
<feature type="region of interest" description="Disordered" evidence="1">
    <location>
        <begin position="1"/>
        <end position="31"/>
    </location>
</feature>
<evidence type="ECO:0000313" key="4">
    <source>
        <dbReference type="EMBL" id="KAA8590329.1"/>
    </source>
</evidence>
<sequence length="194" mass="21394">EARRLQAPASPEPTTPRPQPGPREQEQGQERGQVQLAGQIIPVYGFGILLYILYILLRSHLRATTSQPRAGFLQFGQRTRRERSLTLSWPSCRQTEGNRDGDGEDCFQRPPQSWQGEGVTADRRRSPAAADGDHPGDAGGPAGGQHGTREEDPGGLGRCSTERCMLTVAILTCNEERFLCKYLKSPPQRIMGDV</sequence>
<feature type="compositionally biased region" description="Polar residues" evidence="1">
    <location>
        <begin position="85"/>
        <end position="95"/>
    </location>
</feature>
<proteinExistence type="predicted"/>
<protein>
    <recommendedName>
        <fullName evidence="3">Resistance to inhibitors of cholinesterase protein 3 N-terminal domain-containing protein</fullName>
    </recommendedName>
</protein>
<keyword evidence="2" id="KW-0472">Membrane</keyword>
<reference evidence="4 5" key="1">
    <citation type="submission" date="2019-08" db="EMBL/GenBank/DDBJ databases">
        <title>A chromosome-level genome assembly, high-density linkage maps, and genome scans reveal the genomic architecture of hybrid incompatibilities underlying speciation via character displacement in darters (Percidae: Etheostominae).</title>
        <authorList>
            <person name="Moran R.L."/>
            <person name="Catchen J.M."/>
            <person name="Fuller R.C."/>
        </authorList>
    </citation>
    <scope>NUCLEOTIDE SEQUENCE [LARGE SCALE GENOMIC DNA]</scope>
    <source>
        <strain evidence="4">EspeVRDwgs_2016</strain>
        <tissue evidence="4">Muscle</tissue>
    </source>
</reference>
<evidence type="ECO:0000256" key="2">
    <source>
        <dbReference type="SAM" id="Phobius"/>
    </source>
</evidence>
<comment type="caution">
    <text evidence="4">The sequence shown here is derived from an EMBL/GenBank/DDBJ whole genome shotgun (WGS) entry which is preliminary data.</text>
</comment>
<accession>A0A5J5DA07</accession>
<evidence type="ECO:0000259" key="3">
    <source>
        <dbReference type="Pfam" id="PF15361"/>
    </source>
</evidence>
<gene>
    <name evidence="4" type="ORF">FQN60_014263</name>
</gene>
<keyword evidence="2" id="KW-1133">Transmembrane helix</keyword>
<dbReference type="Proteomes" id="UP000327493">
    <property type="component" value="Chromosome 8"/>
</dbReference>
<dbReference type="Pfam" id="PF15361">
    <property type="entry name" value="RIC3"/>
    <property type="match status" value="1"/>
</dbReference>
<feature type="domain" description="Resistance to inhibitors of cholinesterase protein 3 N-terminal" evidence="3">
    <location>
        <begin position="25"/>
        <end position="66"/>
    </location>
</feature>
<feature type="transmembrane region" description="Helical" evidence="2">
    <location>
        <begin position="36"/>
        <end position="57"/>
    </location>
</feature>